<dbReference type="SUPFAM" id="SSF48452">
    <property type="entry name" value="TPR-like"/>
    <property type="match status" value="1"/>
</dbReference>
<accession>A6G1Q1</accession>
<dbReference type="Gene3D" id="1.25.40.10">
    <property type="entry name" value="Tetratricopeptide repeat domain"/>
    <property type="match status" value="1"/>
</dbReference>
<protein>
    <recommendedName>
        <fullName evidence="3">Metallopeptidase family protein</fullName>
    </recommendedName>
</protein>
<dbReference type="OrthoDB" id="9806895at2"/>
<comment type="caution">
    <text evidence="1">The sequence shown here is derived from an EMBL/GenBank/DDBJ whole genome shotgun (WGS) entry which is preliminary data.</text>
</comment>
<dbReference type="EMBL" id="ABCS01000012">
    <property type="protein sequence ID" value="EDM80315.1"/>
    <property type="molecule type" value="Genomic_DNA"/>
</dbReference>
<name>A6G1Q1_9BACT</name>
<evidence type="ECO:0008006" key="3">
    <source>
        <dbReference type="Google" id="ProtNLM"/>
    </source>
</evidence>
<dbReference type="CDD" id="cd12952">
    <property type="entry name" value="MMP_ACEL2062"/>
    <property type="match status" value="1"/>
</dbReference>
<dbReference type="Gene3D" id="3.30.2010.20">
    <property type="match status" value="1"/>
</dbReference>
<dbReference type="Pfam" id="PF06262">
    <property type="entry name" value="Zincin_1"/>
    <property type="match status" value="1"/>
</dbReference>
<dbReference type="InterPro" id="IPR011990">
    <property type="entry name" value="TPR-like_helical_dom_sf"/>
</dbReference>
<dbReference type="InterPro" id="IPR010428">
    <property type="entry name" value="Zincin_1"/>
</dbReference>
<proteinExistence type="predicted"/>
<sequence>MSTRPRTDLDDELHELWAQYREALNFADAEAARRLLAQLTERLGEDDPDIRYERAAERWNAEGPAAALGPLDALLRDHPEHADAHHARALACGELGDQPGMIAHFLEVLKLDAAQDLAAPLDASAREEALAFITATAEEVLRELPERFLRELDNVPVVLEERPHEDIVRAGFDPRALGLFEGLEHGQQTTEFQLTAPTRIVLFTANLLADFPEPELLAEEIEITLLHEIGHFFGLDEDGVEALGLA</sequence>
<dbReference type="AlphaFoldDB" id="A6G1Q1"/>
<dbReference type="RefSeq" id="WP_006970650.1">
    <property type="nucleotide sequence ID" value="NZ_ABCS01000012.1"/>
</dbReference>
<dbReference type="InterPro" id="IPR038555">
    <property type="entry name" value="Zincin_1_sf"/>
</dbReference>
<dbReference type="STRING" id="391625.PPSIR1_36732"/>
<organism evidence="1 2">
    <name type="scientific">Plesiocystis pacifica SIR-1</name>
    <dbReference type="NCBI Taxonomy" id="391625"/>
    <lineage>
        <taxon>Bacteria</taxon>
        <taxon>Pseudomonadati</taxon>
        <taxon>Myxococcota</taxon>
        <taxon>Polyangia</taxon>
        <taxon>Nannocystales</taxon>
        <taxon>Nannocystaceae</taxon>
        <taxon>Plesiocystis</taxon>
    </lineage>
</organism>
<reference evidence="1 2" key="1">
    <citation type="submission" date="2007-06" db="EMBL/GenBank/DDBJ databases">
        <authorList>
            <person name="Shimkets L."/>
            <person name="Ferriera S."/>
            <person name="Johnson J."/>
            <person name="Kravitz S."/>
            <person name="Beeson K."/>
            <person name="Sutton G."/>
            <person name="Rogers Y.-H."/>
            <person name="Friedman R."/>
            <person name="Frazier M."/>
            <person name="Venter J.C."/>
        </authorList>
    </citation>
    <scope>NUCLEOTIDE SEQUENCE [LARGE SCALE GENOMIC DNA]</scope>
    <source>
        <strain evidence="1 2">SIR-1</strain>
    </source>
</reference>
<keyword evidence="2" id="KW-1185">Reference proteome</keyword>
<gene>
    <name evidence="1" type="ORF">PPSIR1_36732</name>
</gene>
<dbReference type="Proteomes" id="UP000005801">
    <property type="component" value="Unassembled WGS sequence"/>
</dbReference>
<dbReference type="SUPFAM" id="SSF55486">
    <property type="entry name" value="Metalloproteases ('zincins'), catalytic domain"/>
    <property type="match status" value="1"/>
</dbReference>
<evidence type="ECO:0000313" key="1">
    <source>
        <dbReference type="EMBL" id="EDM80315.1"/>
    </source>
</evidence>
<dbReference type="eggNOG" id="COG3824">
    <property type="taxonomic scope" value="Bacteria"/>
</dbReference>
<evidence type="ECO:0000313" key="2">
    <source>
        <dbReference type="Proteomes" id="UP000005801"/>
    </source>
</evidence>